<dbReference type="CDD" id="cd11480">
    <property type="entry name" value="SLC5sbd_u4"/>
    <property type="match status" value="1"/>
</dbReference>
<comment type="subcellular location">
    <subcellularLocation>
        <location evidence="1">Cell membrane</location>
        <topology evidence="1">Multi-pass membrane protein</topology>
    </subcellularLocation>
</comment>
<dbReference type="GO" id="GO:0006847">
    <property type="term" value="P:plasma membrane acetate transport"/>
    <property type="evidence" value="ECO:0007669"/>
    <property type="project" value="TreeGrafter"/>
</dbReference>
<dbReference type="GO" id="GO:0015293">
    <property type="term" value="F:symporter activity"/>
    <property type="evidence" value="ECO:0007669"/>
    <property type="project" value="UniProtKB-KW"/>
</dbReference>
<feature type="transmembrane region" description="Helical" evidence="10">
    <location>
        <begin position="83"/>
        <end position="105"/>
    </location>
</feature>
<feature type="transmembrane region" description="Helical" evidence="10">
    <location>
        <begin position="338"/>
        <end position="367"/>
    </location>
</feature>
<keyword evidence="13" id="KW-1185">Reference proteome</keyword>
<dbReference type="Gene3D" id="1.20.1730.10">
    <property type="entry name" value="Sodium/glucose cotransporter"/>
    <property type="match status" value="1"/>
</dbReference>
<feature type="transmembrane region" description="Helical" evidence="10">
    <location>
        <begin position="194"/>
        <end position="214"/>
    </location>
</feature>
<keyword evidence="8 10" id="KW-0472">Membrane</keyword>
<feature type="transmembrane region" description="Helical" evidence="10">
    <location>
        <begin position="57"/>
        <end position="77"/>
    </location>
</feature>
<feature type="transmembrane region" description="Helical" evidence="10">
    <location>
        <begin position="486"/>
        <end position="505"/>
    </location>
</feature>
<feature type="transmembrane region" description="Helical" evidence="10">
    <location>
        <begin position="388"/>
        <end position="408"/>
    </location>
</feature>
<dbReference type="AlphaFoldDB" id="I7IWL9"/>
<dbReference type="OrthoDB" id="9764416at2"/>
<evidence type="ECO:0000256" key="3">
    <source>
        <dbReference type="ARBA" id="ARBA00022448"/>
    </source>
</evidence>
<dbReference type="HOGENOM" id="CLU_018808_8_3_11"/>
<dbReference type="GO" id="GO:0015123">
    <property type="term" value="F:acetate transmembrane transporter activity"/>
    <property type="evidence" value="ECO:0007669"/>
    <property type="project" value="TreeGrafter"/>
</dbReference>
<feature type="transmembrane region" description="Helical" evidence="10">
    <location>
        <begin position="286"/>
        <end position="311"/>
    </location>
</feature>
<evidence type="ECO:0000256" key="8">
    <source>
        <dbReference type="ARBA" id="ARBA00023136"/>
    </source>
</evidence>
<evidence type="ECO:0000256" key="4">
    <source>
        <dbReference type="ARBA" id="ARBA00022475"/>
    </source>
</evidence>
<evidence type="ECO:0000313" key="12">
    <source>
        <dbReference type="EMBL" id="EJZ82869.1"/>
    </source>
</evidence>
<evidence type="ECO:0000256" key="1">
    <source>
        <dbReference type="ARBA" id="ARBA00004651"/>
    </source>
</evidence>
<feature type="transmembrane region" description="Helical" evidence="10">
    <location>
        <begin position="126"/>
        <end position="144"/>
    </location>
</feature>
<gene>
    <name evidence="11" type="primary">actP1</name>
    <name evidence="11" type="ORF">BN46_0320</name>
    <name evidence="12" type="ORF">HMPREF9719_00192</name>
</gene>
<evidence type="ECO:0000256" key="6">
    <source>
        <dbReference type="ARBA" id="ARBA00022847"/>
    </source>
</evidence>
<dbReference type="PROSITE" id="PS50283">
    <property type="entry name" value="NA_SOLUT_SYMP_3"/>
    <property type="match status" value="1"/>
</dbReference>
<evidence type="ECO:0000256" key="7">
    <source>
        <dbReference type="ARBA" id="ARBA00022989"/>
    </source>
</evidence>
<feature type="transmembrane region" description="Helical" evidence="10">
    <location>
        <begin position="444"/>
        <end position="466"/>
    </location>
</feature>
<evidence type="ECO:0000256" key="2">
    <source>
        <dbReference type="ARBA" id="ARBA00006434"/>
    </source>
</evidence>
<feature type="transmembrane region" description="Helical" evidence="10">
    <location>
        <begin position="252"/>
        <end position="274"/>
    </location>
</feature>
<name>I7IWL9_9CORY</name>
<dbReference type="PANTHER" id="PTHR48086:SF6">
    <property type="entry name" value="CATION_ACETATE SYMPORTER ACTP"/>
    <property type="match status" value="1"/>
</dbReference>
<dbReference type="eggNOG" id="COG4147">
    <property type="taxonomic scope" value="Bacteria"/>
</dbReference>
<accession>I7IWL9</accession>
<feature type="transmembrane region" description="Helical" evidence="10">
    <location>
        <begin position="12"/>
        <end position="30"/>
    </location>
</feature>
<organism evidence="11 14">
    <name type="scientific">Corynebacterium otitidis ATCC 51513</name>
    <dbReference type="NCBI Taxonomy" id="883169"/>
    <lineage>
        <taxon>Bacteria</taxon>
        <taxon>Bacillati</taxon>
        <taxon>Actinomycetota</taxon>
        <taxon>Actinomycetes</taxon>
        <taxon>Mycobacteriales</taxon>
        <taxon>Corynebacteriaceae</taxon>
        <taxon>Corynebacterium</taxon>
    </lineage>
</organism>
<keyword evidence="7 10" id="KW-1133">Transmembrane helix</keyword>
<feature type="transmembrane region" description="Helical" evidence="10">
    <location>
        <begin position="164"/>
        <end position="182"/>
    </location>
</feature>
<protein>
    <submittedName>
        <fullName evidence="11">Putative acetate permease</fullName>
    </submittedName>
</protein>
<evidence type="ECO:0000256" key="5">
    <source>
        <dbReference type="ARBA" id="ARBA00022692"/>
    </source>
</evidence>
<proteinExistence type="inferred from homology"/>
<dbReference type="RefSeq" id="WP_004600082.1">
    <property type="nucleotide sequence ID" value="NZ_HF541865.1"/>
</dbReference>
<dbReference type="EMBL" id="CAJZ01000040">
    <property type="protein sequence ID" value="CCI83068.1"/>
    <property type="molecule type" value="Genomic_DNA"/>
</dbReference>
<feature type="transmembrane region" description="Helical" evidence="10">
    <location>
        <begin position="414"/>
        <end position="437"/>
    </location>
</feature>
<reference evidence="11 14" key="1">
    <citation type="journal article" date="2012" name="J. Bacteriol.">
        <title>Draft Genome Sequence of Turicella otitidis ATCC 51513, Isolated from Middle Ear Fluid from a Child with Otitis Media.</title>
        <authorList>
            <person name="Brinkrolf K."/>
            <person name="Schneider J."/>
            <person name="Knecht M."/>
            <person name="Ruckert C."/>
            <person name="Tauch A."/>
        </authorList>
    </citation>
    <scope>NUCLEOTIDE SEQUENCE [LARGE SCALE GENOMIC DNA]</scope>
    <source>
        <strain evidence="11 14">ATCC 51513</strain>
    </source>
</reference>
<dbReference type="InterPro" id="IPR038377">
    <property type="entry name" value="Na/Glc_symporter_sf"/>
</dbReference>
<keyword evidence="3" id="KW-0813">Transport</keyword>
<evidence type="ECO:0000313" key="13">
    <source>
        <dbReference type="Proteomes" id="UP000006078"/>
    </source>
</evidence>
<dbReference type="Pfam" id="PF00474">
    <property type="entry name" value="SSF"/>
    <property type="match status" value="1"/>
</dbReference>
<evidence type="ECO:0000256" key="10">
    <source>
        <dbReference type="SAM" id="Phobius"/>
    </source>
</evidence>
<comment type="similarity">
    <text evidence="2 9">Belongs to the sodium:solute symporter (SSF) (TC 2.A.21) family.</text>
</comment>
<evidence type="ECO:0000313" key="11">
    <source>
        <dbReference type="EMBL" id="CCI83068.1"/>
    </source>
</evidence>
<dbReference type="InterPro" id="IPR001734">
    <property type="entry name" value="Na/solute_symporter"/>
</dbReference>
<reference evidence="12 13" key="2">
    <citation type="submission" date="2012-08" db="EMBL/GenBank/DDBJ databases">
        <title>The Genome Sequence of Turicella otitidis ATCC 51513.</title>
        <authorList>
            <consortium name="The Broad Institute Genome Sequencing Platform"/>
            <person name="Earl A."/>
            <person name="Ward D."/>
            <person name="Feldgarden M."/>
            <person name="Gevers D."/>
            <person name="Huys G."/>
            <person name="Walker B."/>
            <person name="Young S.K."/>
            <person name="Zeng Q."/>
            <person name="Gargeya S."/>
            <person name="Fitzgerald M."/>
            <person name="Haas B."/>
            <person name="Abouelleil A."/>
            <person name="Alvarado L."/>
            <person name="Arachchi H.M."/>
            <person name="Berlin A.M."/>
            <person name="Chapman S.B."/>
            <person name="Goldberg J."/>
            <person name="Griggs A."/>
            <person name="Gujja S."/>
            <person name="Hansen M."/>
            <person name="Howarth C."/>
            <person name="Imamovic A."/>
            <person name="Larimer J."/>
            <person name="McCowen C."/>
            <person name="Montmayeur A."/>
            <person name="Murphy C."/>
            <person name="Neiman D."/>
            <person name="Pearson M."/>
            <person name="Priest M."/>
            <person name="Roberts A."/>
            <person name="Saif S."/>
            <person name="Shea T."/>
            <person name="Sisk P."/>
            <person name="Sykes S."/>
            <person name="Wortman J."/>
            <person name="Nusbaum C."/>
            <person name="Birren B."/>
        </authorList>
    </citation>
    <scope>NUCLEOTIDE SEQUENCE [LARGE SCALE GENOMIC DNA]</scope>
    <source>
        <strain evidence="12 13">ATCC 51513</strain>
    </source>
</reference>
<dbReference type="PANTHER" id="PTHR48086">
    <property type="entry name" value="SODIUM/PROLINE SYMPORTER-RELATED"/>
    <property type="match status" value="1"/>
</dbReference>
<evidence type="ECO:0000256" key="9">
    <source>
        <dbReference type="RuleBase" id="RU362091"/>
    </source>
</evidence>
<dbReference type="EMBL" id="AHAE01000013">
    <property type="protein sequence ID" value="EJZ82869.1"/>
    <property type="molecule type" value="Genomic_DNA"/>
</dbReference>
<dbReference type="Proteomes" id="UP000006078">
    <property type="component" value="Unassembled WGS sequence"/>
</dbReference>
<dbReference type="InterPro" id="IPR050277">
    <property type="entry name" value="Sodium:Solute_Symporter"/>
</dbReference>
<sequence length="534" mass="55141">MSPDAHSDANPILNLAVFLAFILITFVFVLRAGRTTSKTAAGFYTGDAGFTGRQNGLAITGDALSAAAFLGVVGSISTFGYDGLLYSVGFFVPWIFSVLLTSEPLRNVGRFTVADMLAFRLKQKPVRVGAAVVTLVFSLFYLVAQMAGAGSLVAVLLDVHDRTAQALLVAAIGAVMTIYVLIGGMKGTTFIQMLKAVLLLGCVAVMGVIILTMVRGNVSELLDLAVDAHGGDRGFLAPGAQFGESTLSRIDFVSLAITLLLGGAALPHVAMRFYTVPTARAARSSAAWAVALIGGFFLVTILLGFAAAAYVGPEAIEAAPGGSNSAALLLAQELAGPIFMALVSAIAFATVLAVVAGLAITAAASVARDFYNPVFRGGRASGDEQVRVSRLVVVVLGVTSTALGIGAMDLNVAFLVALAFCVAGAANLPTILFSLYWRRFTTTGAVASMSVGTAVTVLLIVFSPLVSGSEDSLFPGVDFAFFPLENPGIVAIPVGFAAAIIGTLVGPKEDFRELQAEMEVRSLTGIGMAKPVAH</sequence>
<keyword evidence="4" id="KW-1003">Cell membrane</keyword>
<comment type="caution">
    <text evidence="11">The sequence shown here is derived from an EMBL/GenBank/DDBJ whole genome shotgun (WGS) entry which is preliminary data.</text>
</comment>
<dbReference type="Proteomes" id="UP000011016">
    <property type="component" value="Unassembled WGS sequence"/>
</dbReference>
<evidence type="ECO:0000313" key="14">
    <source>
        <dbReference type="Proteomes" id="UP000011016"/>
    </source>
</evidence>
<keyword evidence="5 10" id="KW-0812">Transmembrane</keyword>
<keyword evidence="6" id="KW-0769">Symport</keyword>
<dbReference type="GO" id="GO:0005886">
    <property type="term" value="C:plasma membrane"/>
    <property type="evidence" value="ECO:0007669"/>
    <property type="project" value="UniProtKB-SubCell"/>
</dbReference>